<accession>H5SJX8</accession>
<gene>
    <name evidence="1" type="ORF">HGMM_F38G10C14</name>
</gene>
<protein>
    <submittedName>
        <fullName evidence="1">Uncharacterized protein</fullName>
    </submittedName>
</protein>
<reference evidence="1" key="2">
    <citation type="journal article" date="2012" name="PLoS ONE">
        <title>A Deeply Branching Thermophilic Bacterium with an Ancient Acetyl-CoA Pathway Dominates a Subsurface Ecosystem.</title>
        <authorList>
            <person name="Takami H."/>
            <person name="Noguchi H."/>
            <person name="Takaki Y."/>
            <person name="Uchiyama I."/>
            <person name="Toyoda A."/>
            <person name="Nishi S."/>
            <person name="Chee G.-J."/>
            <person name="Arai W."/>
            <person name="Nunoura T."/>
            <person name="Itoh T."/>
            <person name="Hattori M."/>
            <person name="Takai K."/>
        </authorList>
    </citation>
    <scope>NUCLEOTIDE SEQUENCE</scope>
</reference>
<dbReference type="Pfam" id="PF17957">
    <property type="entry name" value="Big_7"/>
    <property type="match status" value="1"/>
</dbReference>
<dbReference type="InterPro" id="IPR013783">
    <property type="entry name" value="Ig-like_fold"/>
</dbReference>
<dbReference type="AlphaFoldDB" id="H5SJX8"/>
<organism evidence="1">
    <name type="scientific">uncultured prokaryote</name>
    <dbReference type="NCBI Taxonomy" id="198431"/>
    <lineage>
        <taxon>unclassified sequences</taxon>
        <taxon>environmental samples</taxon>
    </lineage>
</organism>
<evidence type="ECO:0000313" key="1">
    <source>
        <dbReference type="EMBL" id="BAL56464.1"/>
    </source>
</evidence>
<dbReference type="EMBL" id="AP011748">
    <property type="protein sequence ID" value="BAL56464.1"/>
    <property type="molecule type" value="Genomic_DNA"/>
</dbReference>
<name>H5SJX8_9ZZZZ</name>
<dbReference type="Gene3D" id="2.60.40.10">
    <property type="entry name" value="Immunoglobulins"/>
    <property type="match status" value="1"/>
</dbReference>
<proteinExistence type="predicted"/>
<sequence>MDMSKPLWRIGAVLVMFGVVYALAQKPPAKPLATISVNLKEGETISGTTKVVATVQSDKMVLRVEFSVDDVLREVDESTPYEFEWDTITDAEGERRLKIVAILEGNQTVVKELKVKIDNGSWHGGDGSCGAWGFEAWGGGGDYWFSGGAVADGGDEYRDVSEGVGRGGGGR</sequence>
<reference evidence="1" key="1">
    <citation type="journal article" date="2005" name="Environ. Microbiol.">
        <title>Genetic and functional properties of uncultivated thermophilic crenarchaeotes from a subsurface gold mine as revealed by analysis of genome fragments.</title>
        <authorList>
            <person name="Nunoura T."/>
            <person name="Hirayama H."/>
            <person name="Takami H."/>
            <person name="Oida H."/>
            <person name="Nishi S."/>
            <person name="Shimamura S."/>
            <person name="Suzuki Y."/>
            <person name="Inagaki F."/>
            <person name="Takai K."/>
            <person name="Nealson K.H."/>
            <person name="Horikoshi K."/>
        </authorList>
    </citation>
    <scope>NUCLEOTIDE SEQUENCE</scope>
</reference>